<dbReference type="OrthoDB" id="7265253at2"/>
<evidence type="ECO:0000313" key="5">
    <source>
        <dbReference type="EMBL" id="TCZ57971.1"/>
    </source>
</evidence>
<dbReference type="GO" id="GO:0009288">
    <property type="term" value="C:bacterial-type flagellum"/>
    <property type="evidence" value="ECO:0007669"/>
    <property type="project" value="UniProtKB-SubCell"/>
</dbReference>
<dbReference type="InterPro" id="IPR046358">
    <property type="entry name" value="Flagellin_C"/>
</dbReference>
<keyword evidence="6" id="KW-1185">Reference proteome</keyword>
<sequence length="357" mass="36532">MDVSGFPGFDLAASAAADLRSRIGELTRQAAGGERATSYAGLGADALQAMDLRAELNRRQVVSRGIDLGGNIADATQLVLKQLISTGTDITSRATALVGLSAVDVQSIADTAKGALQEVVSLLGEQYGGAALFGGDDLGNSPVVDPGQIEDTGLYKGIKAQVQSLGGGNAQAVLDATMTLAKSDDPAITPFSEHASAAAQGQVADSRRSVPIGEGVSIAVGLYANRNAAATSSGATTGSWSRDLIRGLSILANLGPDQAAQGADFTTLVKGAVAALQSGVDGVTDEAAILGGVQQRLDSAKTRNQDISDQVELQLGNLENVDMAETITRLQSTQTQLQASYKCLAMLGEISLVNFLN</sequence>
<dbReference type="Gene3D" id="1.20.1330.10">
    <property type="entry name" value="f41 fragment of flagellin, N-terminal domain"/>
    <property type="match status" value="1"/>
</dbReference>
<keyword evidence="3" id="KW-0975">Bacterial flagellum</keyword>
<dbReference type="InterPro" id="IPR001492">
    <property type="entry name" value="Flagellin"/>
</dbReference>
<evidence type="ECO:0000256" key="1">
    <source>
        <dbReference type="ARBA" id="ARBA00004365"/>
    </source>
</evidence>
<dbReference type="PANTHER" id="PTHR42792">
    <property type="entry name" value="FLAGELLIN"/>
    <property type="match status" value="1"/>
</dbReference>
<evidence type="ECO:0000259" key="4">
    <source>
        <dbReference type="Pfam" id="PF00700"/>
    </source>
</evidence>
<name>A0A4R4DEP6_9PROT</name>
<evidence type="ECO:0000256" key="2">
    <source>
        <dbReference type="ARBA" id="ARBA00005709"/>
    </source>
</evidence>
<feature type="domain" description="Flagellin C-terminal" evidence="4">
    <location>
        <begin position="277"/>
        <end position="356"/>
    </location>
</feature>
<accession>A0A4R4DEP6</accession>
<reference evidence="5 6" key="1">
    <citation type="submission" date="2019-03" db="EMBL/GenBank/DDBJ databases">
        <title>Paracraurococcus aquatilis NE82 genome sequence.</title>
        <authorList>
            <person name="Zhao Y."/>
            <person name="Du Z."/>
        </authorList>
    </citation>
    <scope>NUCLEOTIDE SEQUENCE [LARGE SCALE GENOMIC DNA]</scope>
    <source>
        <strain evidence="5 6">NE82</strain>
    </source>
</reference>
<evidence type="ECO:0000313" key="6">
    <source>
        <dbReference type="Proteomes" id="UP000295023"/>
    </source>
</evidence>
<evidence type="ECO:0000256" key="3">
    <source>
        <dbReference type="ARBA" id="ARBA00023143"/>
    </source>
</evidence>
<comment type="subcellular location">
    <subcellularLocation>
        <location evidence="1">Bacterial flagellum</location>
    </subcellularLocation>
</comment>
<comment type="similarity">
    <text evidence="2">Belongs to the bacterial flagellin family.</text>
</comment>
<dbReference type="PANTHER" id="PTHR42792:SF1">
    <property type="entry name" value="FLAGELLAR HOOK-ASSOCIATED PROTEIN 3"/>
    <property type="match status" value="1"/>
</dbReference>
<gene>
    <name evidence="5" type="ORF">EXY23_17475</name>
</gene>
<dbReference type="AlphaFoldDB" id="A0A4R4DEP6"/>
<dbReference type="Pfam" id="PF00700">
    <property type="entry name" value="Flagellin_C"/>
    <property type="match status" value="1"/>
</dbReference>
<protein>
    <recommendedName>
        <fullName evidence="4">Flagellin C-terminal domain-containing protein</fullName>
    </recommendedName>
</protein>
<proteinExistence type="inferred from homology"/>
<comment type="caution">
    <text evidence="5">The sequence shown here is derived from an EMBL/GenBank/DDBJ whole genome shotgun (WGS) entry which is preliminary data.</text>
</comment>
<dbReference type="Proteomes" id="UP000295023">
    <property type="component" value="Unassembled WGS sequence"/>
</dbReference>
<organism evidence="5 6">
    <name type="scientific">Roseicella aquatilis</name>
    <dbReference type="NCBI Taxonomy" id="2527868"/>
    <lineage>
        <taxon>Bacteria</taxon>
        <taxon>Pseudomonadati</taxon>
        <taxon>Pseudomonadota</taxon>
        <taxon>Alphaproteobacteria</taxon>
        <taxon>Acetobacterales</taxon>
        <taxon>Roseomonadaceae</taxon>
        <taxon>Roseicella</taxon>
    </lineage>
</organism>
<dbReference type="EMBL" id="SKBM01000017">
    <property type="protein sequence ID" value="TCZ57971.1"/>
    <property type="molecule type" value="Genomic_DNA"/>
</dbReference>
<dbReference type="SUPFAM" id="SSF64518">
    <property type="entry name" value="Phase 1 flagellin"/>
    <property type="match status" value="1"/>
</dbReference>
<dbReference type="GO" id="GO:0005198">
    <property type="term" value="F:structural molecule activity"/>
    <property type="evidence" value="ECO:0007669"/>
    <property type="project" value="InterPro"/>
</dbReference>